<evidence type="ECO:0000313" key="1">
    <source>
        <dbReference type="EMBL" id="XBV43272.1"/>
    </source>
</evidence>
<name>A0AAU7TQW9_9GAMM</name>
<gene>
    <name evidence="1" type="ORF">AAF463_11650</name>
</gene>
<dbReference type="EMBL" id="CP158292">
    <property type="protein sequence ID" value="XBV43272.1"/>
    <property type="molecule type" value="Genomic_DNA"/>
</dbReference>
<protein>
    <submittedName>
        <fullName evidence="1">Uncharacterized protein</fullName>
    </submittedName>
</protein>
<dbReference type="RefSeq" id="WP_350260806.1">
    <property type="nucleotide sequence ID" value="NZ_CP158292.1"/>
</dbReference>
<proteinExistence type="predicted"/>
<accession>A0AAU7TQW9</accession>
<sequence length="147" mass="16707">MKKTIFIFFISLLIVIFFNHSKPMVVISNKSHGDVFVFFGTSEKGVEPDYEEIKQSRHALKISQGESVELSISIFDYFLENGQVNIGWRLGGLMGAEIKRVNYTTLNILSGSSRCVLAIDIYKDKDNVSYQRNSFCIKSFEVTSDDD</sequence>
<organism evidence="1">
    <name type="scientific">Pantoea sp. BJ2</name>
    <dbReference type="NCBI Taxonomy" id="3141322"/>
    <lineage>
        <taxon>Bacteria</taxon>
        <taxon>Pseudomonadati</taxon>
        <taxon>Pseudomonadota</taxon>
        <taxon>Gammaproteobacteria</taxon>
        <taxon>Enterobacterales</taxon>
        <taxon>Erwiniaceae</taxon>
        <taxon>Pantoea</taxon>
    </lineage>
</organism>
<reference evidence="1" key="1">
    <citation type="submission" date="2024-06" db="EMBL/GenBank/DDBJ databases">
        <title>Multiomics insights into the TNT degradation mechanism by Pantoea sp. BJ2 isolated from an ammunition destruction site.</title>
        <authorList>
            <person name="Luo J."/>
        </authorList>
    </citation>
    <scope>NUCLEOTIDE SEQUENCE</scope>
    <source>
        <strain evidence="1">BJ2</strain>
    </source>
</reference>
<dbReference type="AlphaFoldDB" id="A0AAU7TQW9"/>